<sequence>MIDQYRTDMEKKLKISPIDDSAILRLTTELCERHIKSVEKTKKRWIYRLGYLIVMVVCLAAVIVSTNPFSVNTAKQRENTQNEIPLVEGDGFQIMPAEFFLYKANVEEINNNPKSTPMILSDEQIVNNMITEKLLVLNAKKRGLKVSPAEVDKEIEFQRNALEKAATDNPIREIMNNRIKRSGFFEAEFWTSDEIRGYYENALLVGKLFSALAADGTIKSIGNGSEVAKYKEEILSKYKNTLVINWSALKNK</sequence>
<comment type="caution">
    <text evidence="2">The sequence shown here is derived from an EMBL/GenBank/DDBJ whole genome shotgun (WGS) entry which is preliminary data.</text>
</comment>
<evidence type="ECO:0000256" key="1">
    <source>
        <dbReference type="SAM" id="Phobius"/>
    </source>
</evidence>
<protein>
    <submittedName>
        <fullName evidence="2">SurA N-terminal domain-containing protein</fullName>
    </submittedName>
</protein>
<dbReference type="SUPFAM" id="SSF109998">
    <property type="entry name" value="Triger factor/SurA peptide-binding domain-like"/>
    <property type="match status" value="1"/>
</dbReference>
<gene>
    <name evidence="2" type="ORF">ACFPOF_30225</name>
</gene>
<dbReference type="InterPro" id="IPR027304">
    <property type="entry name" value="Trigger_fact/SurA_dom_sf"/>
</dbReference>
<keyword evidence="1" id="KW-0472">Membrane</keyword>
<organism evidence="2 3">
    <name type="scientific">Cohnella soli</name>
    <dbReference type="NCBI Taxonomy" id="425005"/>
    <lineage>
        <taxon>Bacteria</taxon>
        <taxon>Bacillati</taxon>
        <taxon>Bacillota</taxon>
        <taxon>Bacilli</taxon>
        <taxon>Bacillales</taxon>
        <taxon>Paenibacillaceae</taxon>
        <taxon>Cohnella</taxon>
    </lineage>
</organism>
<dbReference type="EMBL" id="JBHSMI010000067">
    <property type="protein sequence ID" value="MFC5407025.1"/>
    <property type="molecule type" value="Genomic_DNA"/>
</dbReference>
<name>A0ABW0I3E0_9BACL</name>
<keyword evidence="1" id="KW-0812">Transmembrane</keyword>
<dbReference type="Proteomes" id="UP001596113">
    <property type="component" value="Unassembled WGS sequence"/>
</dbReference>
<reference evidence="3" key="1">
    <citation type="journal article" date="2019" name="Int. J. Syst. Evol. Microbiol.">
        <title>The Global Catalogue of Microorganisms (GCM) 10K type strain sequencing project: providing services to taxonomists for standard genome sequencing and annotation.</title>
        <authorList>
            <consortium name="The Broad Institute Genomics Platform"/>
            <consortium name="The Broad Institute Genome Sequencing Center for Infectious Disease"/>
            <person name="Wu L."/>
            <person name="Ma J."/>
        </authorList>
    </citation>
    <scope>NUCLEOTIDE SEQUENCE [LARGE SCALE GENOMIC DNA]</scope>
    <source>
        <strain evidence="3">CGMCC 1.18575</strain>
    </source>
</reference>
<keyword evidence="3" id="KW-1185">Reference proteome</keyword>
<evidence type="ECO:0000313" key="2">
    <source>
        <dbReference type="EMBL" id="MFC5407025.1"/>
    </source>
</evidence>
<feature type="transmembrane region" description="Helical" evidence="1">
    <location>
        <begin position="45"/>
        <end position="64"/>
    </location>
</feature>
<keyword evidence="1" id="KW-1133">Transmembrane helix</keyword>
<dbReference type="Pfam" id="PF13624">
    <property type="entry name" value="SurA_N_3"/>
    <property type="match status" value="1"/>
</dbReference>
<evidence type="ECO:0000313" key="3">
    <source>
        <dbReference type="Proteomes" id="UP001596113"/>
    </source>
</evidence>
<accession>A0ABW0I3E0</accession>
<dbReference type="RefSeq" id="WP_378139321.1">
    <property type="nucleotide sequence ID" value="NZ_JBHSMI010000067.1"/>
</dbReference>
<dbReference type="Gene3D" id="1.10.4030.10">
    <property type="entry name" value="Porin chaperone SurA, peptide-binding domain"/>
    <property type="match status" value="1"/>
</dbReference>
<proteinExistence type="predicted"/>